<accession>A0ABT7FBN6</accession>
<evidence type="ECO:0000313" key="3">
    <source>
        <dbReference type="Proteomes" id="UP001227126"/>
    </source>
</evidence>
<dbReference type="RefSeq" id="WP_284484461.1">
    <property type="nucleotide sequence ID" value="NZ_JASNJE010000004.1"/>
</dbReference>
<keyword evidence="1" id="KW-0732">Signal</keyword>
<dbReference type="Proteomes" id="UP001227126">
    <property type="component" value="Unassembled WGS sequence"/>
</dbReference>
<name>A0ABT7FBN6_9RHOB</name>
<gene>
    <name evidence="2" type="ORF">QO034_05300</name>
</gene>
<feature type="chain" id="PRO_5045608597" evidence="1">
    <location>
        <begin position="23"/>
        <end position="512"/>
    </location>
</feature>
<sequence length="512" mass="53854">MRNSAAPFVLTAALLAAPSVSGAEPAGAREPLSVIEWLGKHPPAVDGGILLEPPVSRTALQPEVDVIPLPSARQAIGLVPADVTGLPTNLWEGSDTDTLTRLIRDAPVQDSPAMQKLLYTLLLTEASPPGADGGKSRFLLARIDRLMDLGATDPAQALAETASPAASADLFRRWFDATLLTGSEDTACALLDGMAHLAPDYRARIFCSARRGDWQTAALTLEAAHALDLLPADQLDLLDRFLSPDVFEGAPPLPAPADPDPLTFRLHETIGESLPTASLPRAFATADLRDLAGWKAQLEAAERLTRIGALAPNRLLGLYTDRTPSASGGIWDRVAAVQRFDTALDSGSADAVAKTLPAVWAAMRETHLEVPFAGLFAERLRAVPLTDPAARLLAWRIQLLSPDYATVALPPATGDEMQAFLNALAQGDPAAAPAPNATAEAIADGFAAETAPSVPTQRMGETLLRAIGDFGNGAKGNPSDLGRALATLRAAGLEDTARRAALQLMLLGERRA</sequence>
<evidence type="ECO:0000313" key="2">
    <source>
        <dbReference type="EMBL" id="MDK3072522.1"/>
    </source>
</evidence>
<organism evidence="2 3">
    <name type="scientific">Sedimentitalea xiamensis</name>
    <dbReference type="NCBI Taxonomy" id="3050037"/>
    <lineage>
        <taxon>Bacteria</taxon>
        <taxon>Pseudomonadati</taxon>
        <taxon>Pseudomonadota</taxon>
        <taxon>Alphaproteobacteria</taxon>
        <taxon>Rhodobacterales</taxon>
        <taxon>Paracoccaceae</taxon>
        <taxon>Sedimentitalea</taxon>
    </lineage>
</organism>
<protein>
    <submittedName>
        <fullName evidence="2">Uncharacterized protein</fullName>
    </submittedName>
</protein>
<evidence type="ECO:0000256" key="1">
    <source>
        <dbReference type="SAM" id="SignalP"/>
    </source>
</evidence>
<dbReference type="EMBL" id="JASNJE010000004">
    <property type="protein sequence ID" value="MDK3072522.1"/>
    <property type="molecule type" value="Genomic_DNA"/>
</dbReference>
<proteinExistence type="predicted"/>
<comment type="caution">
    <text evidence="2">The sequence shown here is derived from an EMBL/GenBank/DDBJ whole genome shotgun (WGS) entry which is preliminary data.</text>
</comment>
<feature type="signal peptide" evidence="1">
    <location>
        <begin position="1"/>
        <end position="22"/>
    </location>
</feature>
<keyword evidence="3" id="KW-1185">Reference proteome</keyword>
<reference evidence="2 3" key="1">
    <citation type="submission" date="2023-05" db="EMBL/GenBank/DDBJ databases">
        <title>Sedimentitalea sp. nov. JM2-8.</title>
        <authorList>
            <person name="Huang J."/>
        </authorList>
    </citation>
    <scope>NUCLEOTIDE SEQUENCE [LARGE SCALE GENOMIC DNA]</scope>
    <source>
        <strain evidence="2 3">JM2-8</strain>
    </source>
</reference>